<dbReference type="EMBL" id="JACBZX010000001">
    <property type="protein sequence ID" value="NYG38417.1"/>
    <property type="molecule type" value="Genomic_DNA"/>
</dbReference>
<organism evidence="2 3">
    <name type="scientific">Janibacter alkaliphilus</name>
    <dbReference type="NCBI Taxonomy" id="1069963"/>
    <lineage>
        <taxon>Bacteria</taxon>
        <taxon>Bacillati</taxon>
        <taxon>Actinomycetota</taxon>
        <taxon>Actinomycetes</taxon>
        <taxon>Micrococcales</taxon>
        <taxon>Intrasporangiaceae</taxon>
        <taxon>Janibacter</taxon>
    </lineage>
</organism>
<dbReference type="SUPFAM" id="SSF53474">
    <property type="entry name" value="alpha/beta-Hydrolases"/>
    <property type="match status" value="1"/>
</dbReference>
<proteinExistence type="predicted"/>
<feature type="domain" description="AB hydrolase-1" evidence="1">
    <location>
        <begin position="4"/>
        <end position="226"/>
    </location>
</feature>
<dbReference type="PANTHER" id="PTHR43798:SF33">
    <property type="entry name" value="HYDROLASE, PUTATIVE (AFU_ORTHOLOGUE AFUA_2G14860)-RELATED"/>
    <property type="match status" value="1"/>
</dbReference>
<reference evidence="2 3" key="1">
    <citation type="submission" date="2020-07" db="EMBL/GenBank/DDBJ databases">
        <title>Sequencing the genomes of 1000 actinobacteria strains.</title>
        <authorList>
            <person name="Klenk H.-P."/>
        </authorList>
    </citation>
    <scope>NUCLEOTIDE SEQUENCE [LARGE SCALE GENOMIC DNA]</scope>
    <source>
        <strain evidence="2 3">DSM 24723</strain>
    </source>
</reference>
<gene>
    <name evidence="2" type="ORF">BJY28_002886</name>
</gene>
<dbReference type="RefSeq" id="WP_179463612.1">
    <property type="nucleotide sequence ID" value="NZ_JACBZX010000001.1"/>
</dbReference>
<sequence>MTELVLVHGSRLNAAAWDPLREHLPQRLRVHAPDLPGHGTRVGEPFTVAAGVAAIAEAVAGCAEPPLVVGHSLGGLLAIDWAAQAGAEELRGLMLLGATAGQRPALALPYQLLGGGLRRALSTPGLDRVVIAVDAATLRRLLPSGAEVVRRGTGVAAIPDAWSQAAADVDPERLAQVPVPVRAVNGRLDQFRAGESGFRAVRPDDEVHHVPGTHLAPMTHPAEVAAEIEAFLAELDGAALA</sequence>
<evidence type="ECO:0000313" key="2">
    <source>
        <dbReference type="EMBL" id="NYG38417.1"/>
    </source>
</evidence>
<name>A0A852X7M3_9MICO</name>
<dbReference type="GO" id="GO:0003824">
    <property type="term" value="F:catalytic activity"/>
    <property type="evidence" value="ECO:0007669"/>
    <property type="project" value="UniProtKB-ARBA"/>
</dbReference>
<dbReference type="Gene3D" id="3.40.50.1820">
    <property type="entry name" value="alpha/beta hydrolase"/>
    <property type="match status" value="1"/>
</dbReference>
<dbReference type="Proteomes" id="UP000592181">
    <property type="component" value="Unassembled WGS sequence"/>
</dbReference>
<dbReference type="AlphaFoldDB" id="A0A852X7M3"/>
<dbReference type="InterPro" id="IPR050266">
    <property type="entry name" value="AB_hydrolase_sf"/>
</dbReference>
<accession>A0A852X7M3</accession>
<dbReference type="InterPro" id="IPR000073">
    <property type="entry name" value="AB_hydrolase_1"/>
</dbReference>
<dbReference type="PANTHER" id="PTHR43798">
    <property type="entry name" value="MONOACYLGLYCEROL LIPASE"/>
    <property type="match status" value="1"/>
</dbReference>
<evidence type="ECO:0000313" key="3">
    <source>
        <dbReference type="Proteomes" id="UP000592181"/>
    </source>
</evidence>
<comment type="caution">
    <text evidence="2">The sequence shown here is derived from an EMBL/GenBank/DDBJ whole genome shotgun (WGS) entry which is preliminary data.</text>
</comment>
<protein>
    <submittedName>
        <fullName evidence="2">Pimeloyl-ACP methyl ester carboxylesterase</fullName>
    </submittedName>
</protein>
<keyword evidence="3" id="KW-1185">Reference proteome</keyword>
<dbReference type="Pfam" id="PF12697">
    <property type="entry name" value="Abhydrolase_6"/>
    <property type="match status" value="1"/>
</dbReference>
<dbReference type="InterPro" id="IPR029058">
    <property type="entry name" value="AB_hydrolase_fold"/>
</dbReference>
<dbReference type="GO" id="GO:0016020">
    <property type="term" value="C:membrane"/>
    <property type="evidence" value="ECO:0007669"/>
    <property type="project" value="TreeGrafter"/>
</dbReference>
<evidence type="ECO:0000259" key="1">
    <source>
        <dbReference type="Pfam" id="PF12697"/>
    </source>
</evidence>